<reference evidence="2 3" key="1">
    <citation type="submission" date="2017-05" db="EMBL/GenBank/DDBJ databases">
        <authorList>
            <person name="Varghese N."/>
            <person name="Submissions S."/>
        </authorList>
    </citation>
    <scope>NUCLEOTIDE SEQUENCE [LARGE SCALE GENOMIC DNA]</scope>
    <source>
        <strain evidence="2 3">DSM 15522</strain>
    </source>
</reference>
<organism evidence="2 3">
    <name type="scientific">Desulfurobacterium pacificum</name>
    <dbReference type="NCBI Taxonomy" id="240166"/>
    <lineage>
        <taxon>Bacteria</taxon>
        <taxon>Pseudomonadati</taxon>
        <taxon>Aquificota</taxon>
        <taxon>Aquificia</taxon>
        <taxon>Desulfurobacteriales</taxon>
        <taxon>Desulfurobacteriaceae</taxon>
        <taxon>Desulfurobacterium</taxon>
    </lineage>
</organism>
<accession>A0ABY1NLC8</accession>
<dbReference type="PANTHER" id="PTHR43591">
    <property type="entry name" value="METHYLTRANSFERASE"/>
    <property type="match status" value="1"/>
</dbReference>
<sequence>MLQKRRESLPVSVEVFEKSADRYDFISNVISFGLISKWQERFVDFVEPEGRVLDIACGTGALEKFLYGNVPFLVGLDYSISMLKVARRKFPEVPFVCGDALKLPFKSGSFDTVLVSFSLRHFDDIEDSLREIYRVLKRGGKAGVMELAFPERGVWRGVVEKFFKWFAVPFARLRSKEDVVRHLYGSVVDFPHGERFKEIVKKSGFSEVVVGGDFSRGLVKVYRFVK</sequence>
<proteinExistence type="predicted"/>
<evidence type="ECO:0000313" key="3">
    <source>
        <dbReference type="Proteomes" id="UP001157911"/>
    </source>
</evidence>
<dbReference type="InterPro" id="IPR004033">
    <property type="entry name" value="UbiE/COQ5_MeTrFase"/>
</dbReference>
<dbReference type="Pfam" id="PF01209">
    <property type="entry name" value="Ubie_methyltran"/>
    <property type="match status" value="1"/>
</dbReference>
<evidence type="ECO:0000313" key="2">
    <source>
        <dbReference type="EMBL" id="SMP12472.1"/>
    </source>
</evidence>
<keyword evidence="1" id="KW-0474">Menaquinone biosynthesis</keyword>
<name>A0ABY1NLC8_9BACT</name>
<dbReference type="CDD" id="cd02440">
    <property type="entry name" value="AdoMet_MTases"/>
    <property type="match status" value="1"/>
</dbReference>
<dbReference type="Proteomes" id="UP001157911">
    <property type="component" value="Unassembled WGS sequence"/>
</dbReference>
<dbReference type="RefSeq" id="WP_283400547.1">
    <property type="nucleotide sequence ID" value="NZ_FXUB01000002.1"/>
</dbReference>
<dbReference type="GO" id="GO:0032259">
    <property type="term" value="P:methylation"/>
    <property type="evidence" value="ECO:0007669"/>
    <property type="project" value="UniProtKB-KW"/>
</dbReference>
<keyword evidence="2" id="KW-0808">Transferase</keyword>
<dbReference type="PROSITE" id="PS51608">
    <property type="entry name" value="SAM_MT_UBIE"/>
    <property type="match status" value="1"/>
</dbReference>
<evidence type="ECO:0000256" key="1">
    <source>
        <dbReference type="ARBA" id="ARBA00022428"/>
    </source>
</evidence>
<dbReference type="InterPro" id="IPR029063">
    <property type="entry name" value="SAM-dependent_MTases_sf"/>
</dbReference>
<gene>
    <name evidence="2" type="ORF">SAMN06265339_1044</name>
</gene>
<dbReference type="SUPFAM" id="SSF53335">
    <property type="entry name" value="S-adenosyl-L-methionine-dependent methyltransferases"/>
    <property type="match status" value="1"/>
</dbReference>
<comment type="caution">
    <text evidence="2">The sequence shown here is derived from an EMBL/GenBank/DDBJ whole genome shotgun (WGS) entry which is preliminary data.</text>
</comment>
<protein>
    <submittedName>
        <fullName evidence="2">Demethylmenaquinone methyltransferase</fullName>
    </submittedName>
</protein>
<dbReference type="EMBL" id="FXUB01000002">
    <property type="protein sequence ID" value="SMP12472.1"/>
    <property type="molecule type" value="Genomic_DNA"/>
</dbReference>
<keyword evidence="2" id="KW-0489">Methyltransferase</keyword>
<dbReference type="GO" id="GO:0008168">
    <property type="term" value="F:methyltransferase activity"/>
    <property type="evidence" value="ECO:0007669"/>
    <property type="project" value="UniProtKB-KW"/>
</dbReference>
<keyword evidence="3" id="KW-1185">Reference proteome</keyword>
<dbReference type="Gene3D" id="3.40.50.150">
    <property type="entry name" value="Vaccinia Virus protein VP39"/>
    <property type="match status" value="1"/>
</dbReference>